<name>A0ABW4LIN9_9BACI</name>
<dbReference type="PROSITE" id="PS00648">
    <property type="entry name" value="RIBONUCLEASE_P"/>
    <property type="match status" value="1"/>
</dbReference>
<dbReference type="NCBIfam" id="TIGR00188">
    <property type="entry name" value="rnpA"/>
    <property type="match status" value="1"/>
</dbReference>
<gene>
    <name evidence="7 9" type="primary">rnpA</name>
    <name evidence="9" type="ORF">ACFSCX_00050</name>
</gene>
<comment type="subunit">
    <text evidence="7">Consists of a catalytic RNA component (M1 or rnpB) and a protein subunit.</text>
</comment>
<evidence type="ECO:0000256" key="7">
    <source>
        <dbReference type="HAMAP-Rule" id="MF_00227"/>
    </source>
</evidence>
<dbReference type="PANTHER" id="PTHR33992">
    <property type="entry name" value="RIBONUCLEASE P PROTEIN COMPONENT"/>
    <property type="match status" value="1"/>
</dbReference>
<evidence type="ECO:0000256" key="4">
    <source>
        <dbReference type="ARBA" id="ARBA00022759"/>
    </source>
</evidence>
<dbReference type="GO" id="GO:0004526">
    <property type="term" value="F:ribonuclease P activity"/>
    <property type="evidence" value="ECO:0007669"/>
    <property type="project" value="UniProtKB-EC"/>
</dbReference>
<keyword evidence="2 7" id="KW-0819">tRNA processing</keyword>
<keyword evidence="4 7" id="KW-0255">Endonuclease</keyword>
<keyword evidence="3 7" id="KW-0540">Nuclease</keyword>
<dbReference type="Gene3D" id="3.30.230.10">
    <property type="match status" value="1"/>
</dbReference>
<dbReference type="Proteomes" id="UP001597214">
    <property type="component" value="Unassembled WGS sequence"/>
</dbReference>
<sequence>MKKEYRIKKNDEFQNVFQKGTSFANRQFVVYSLEKPGQVHFRIGLSVGKKIGNAVTRNRVKRLIRQIIFELQERLPQTKDFIIIARKPTAEMEYHEIKSSLEHVLKVGKVLKSPKVMKKN</sequence>
<evidence type="ECO:0000256" key="5">
    <source>
        <dbReference type="ARBA" id="ARBA00022801"/>
    </source>
</evidence>
<organism evidence="9 10">
    <name type="scientific">Bacillus salitolerans</name>
    <dbReference type="NCBI Taxonomy" id="1437434"/>
    <lineage>
        <taxon>Bacteria</taxon>
        <taxon>Bacillati</taxon>
        <taxon>Bacillota</taxon>
        <taxon>Bacilli</taxon>
        <taxon>Bacillales</taxon>
        <taxon>Bacillaceae</taxon>
        <taxon>Bacillus</taxon>
    </lineage>
</organism>
<dbReference type="Pfam" id="PF00825">
    <property type="entry name" value="Ribonuclease_P"/>
    <property type="match status" value="1"/>
</dbReference>
<keyword evidence="10" id="KW-1185">Reference proteome</keyword>
<dbReference type="PANTHER" id="PTHR33992:SF1">
    <property type="entry name" value="RIBONUCLEASE P PROTEIN COMPONENT"/>
    <property type="match status" value="1"/>
</dbReference>
<accession>A0ABW4LIN9</accession>
<comment type="caution">
    <text evidence="9">The sequence shown here is derived from an EMBL/GenBank/DDBJ whole genome shotgun (WGS) entry which is preliminary data.</text>
</comment>
<evidence type="ECO:0000256" key="1">
    <source>
        <dbReference type="ARBA" id="ARBA00002663"/>
    </source>
</evidence>
<evidence type="ECO:0000313" key="10">
    <source>
        <dbReference type="Proteomes" id="UP001597214"/>
    </source>
</evidence>
<comment type="catalytic activity">
    <reaction evidence="7">
        <text>Endonucleolytic cleavage of RNA, removing 5'-extranucleotides from tRNA precursor.</text>
        <dbReference type="EC" id="3.1.26.5"/>
    </reaction>
</comment>
<protein>
    <recommendedName>
        <fullName evidence="7 8">Ribonuclease P protein component</fullName>
        <shortName evidence="7">RNase P protein</shortName>
        <shortName evidence="7">RNaseP protein</shortName>
        <ecNumber evidence="7 8">3.1.26.5</ecNumber>
    </recommendedName>
    <alternativeName>
        <fullName evidence="7">Protein C5</fullName>
    </alternativeName>
</protein>
<evidence type="ECO:0000256" key="2">
    <source>
        <dbReference type="ARBA" id="ARBA00022694"/>
    </source>
</evidence>
<evidence type="ECO:0000256" key="8">
    <source>
        <dbReference type="NCBIfam" id="TIGR00188"/>
    </source>
</evidence>
<reference evidence="10" key="1">
    <citation type="journal article" date="2019" name="Int. J. Syst. Evol. Microbiol.">
        <title>The Global Catalogue of Microorganisms (GCM) 10K type strain sequencing project: providing services to taxonomists for standard genome sequencing and annotation.</title>
        <authorList>
            <consortium name="The Broad Institute Genomics Platform"/>
            <consortium name="The Broad Institute Genome Sequencing Center for Infectious Disease"/>
            <person name="Wu L."/>
            <person name="Ma J."/>
        </authorList>
    </citation>
    <scope>NUCLEOTIDE SEQUENCE [LARGE SCALE GENOMIC DNA]</scope>
    <source>
        <strain evidence="10">CCUG 49339</strain>
    </source>
</reference>
<dbReference type="InterPro" id="IPR020539">
    <property type="entry name" value="RNase_P_CS"/>
</dbReference>
<dbReference type="RefSeq" id="WP_377926029.1">
    <property type="nucleotide sequence ID" value="NZ_JBHUEM010000001.1"/>
</dbReference>
<dbReference type="InterPro" id="IPR014721">
    <property type="entry name" value="Ribsml_uS5_D2-typ_fold_subgr"/>
</dbReference>
<keyword evidence="6 7" id="KW-0694">RNA-binding</keyword>
<comment type="similarity">
    <text evidence="7">Belongs to the RnpA family.</text>
</comment>
<proteinExistence type="inferred from homology"/>
<dbReference type="InterPro" id="IPR020568">
    <property type="entry name" value="Ribosomal_Su5_D2-typ_SF"/>
</dbReference>
<dbReference type="EC" id="3.1.26.5" evidence="7 8"/>
<dbReference type="SUPFAM" id="SSF54211">
    <property type="entry name" value="Ribosomal protein S5 domain 2-like"/>
    <property type="match status" value="1"/>
</dbReference>
<dbReference type="InterPro" id="IPR000100">
    <property type="entry name" value="RNase_P"/>
</dbReference>
<dbReference type="HAMAP" id="MF_00227">
    <property type="entry name" value="RNase_P"/>
    <property type="match status" value="1"/>
</dbReference>
<keyword evidence="5 7" id="KW-0378">Hydrolase</keyword>
<evidence type="ECO:0000256" key="6">
    <source>
        <dbReference type="ARBA" id="ARBA00022884"/>
    </source>
</evidence>
<evidence type="ECO:0000313" key="9">
    <source>
        <dbReference type="EMBL" id="MFD1734947.1"/>
    </source>
</evidence>
<dbReference type="EMBL" id="JBHUEM010000001">
    <property type="protein sequence ID" value="MFD1734947.1"/>
    <property type="molecule type" value="Genomic_DNA"/>
</dbReference>
<evidence type="ECO:0000256" key="3">
    <source>
        <dbReference type="ARBA" id="ARBA00022722"/>
    </source>
</evidence>
<comment type="function">
    <text evidence="1 7">RNaseP catalyzes the removal of the 5'-leader sequence from pre-tRNA to produce the mature 5'-terminus. It can also cleave other RNA substrates such as 4.5S RNA. The protein component plays an auxiliary but essential role in vivo by binding to the 5'-leader sequence and broadening the substrate specificity of the ribozyme.</text>
</comment>